<dbReference type="Pfam" id="PF03705">
    <property type="entry name" value="CheR_N"/>
    <property type="match status" value="1"/>
</dbReference>
<feature type="domain" description="CheR-type methyltransferase" evidence="1">
    <location>
        <begin position="1"/>
        <end position="256"/>
    </location>
</feature>
<reference evidence="2 3" key="1">
    <citation type="submission" date="2016-10" db="EMBL/GenBank/DDBJ databases">
        <title>Draft genome sequences of four alkaliphilic bacteria belonging to the Anaerobacillus genus.</title>
        <authorList>
            <person name="Bassil N.M."/>
            <person name="Lloyd J.R."/>
        </authorList>
    </citation>
    <scope>NUCLEOTIDE SEQUENCE [LARGE SCALE GENOMIC DNA]</scope>
    <source>
        <strain evidence="2 3">DSM 15340</strain>
    </source>
</reference>
<gene>
    <name evidence="2" type="ORF">BKP35_17650</name>
</gene>
<keyword evidence="3" id="KW-1185">Reference proteome</keyword>
<dbReference type="Proteomes" id="UP000180098">
    <property type="component" value="Unassembled WGS sequence"/>
</dbReference>
<dbReference type="EMBL" id="MLQQ01000052">
    <property type="protein sequence ID" value="OIJ08543.1"/>
    <property type="molecule type" value="Genomic_DNA"/>
</dbReference>
<dbReference type="PRINTS" id="PR00996">
    <property type="entry name" value="CHERMTFRASE"/>
</dbReference>
<dbReference type="InterPro" id="IPR022642">
    <property type="entry name" value="CheR_C"/>
</dbReference>
<dbReference type="InterPro" id="IPR022641">
    <property type="entry name" value="CheR_N"/>
</dbReference>
<dbReference type="InterPro" id="IPR000780">
    <property type="entry name" value="CheR_MeTrfase"/>
</dbReference>
<dbReference type="PANTHER" id="PTHR24422:SF8">
    <property type="entry name" value="CHEMOTAXIS PROTEIN"/>
    <property type="match status" value="1"/>
</dbReference>
<name>A0A1S2L974_9BACI</name>
<dbReference type="InterPro" id="IPR029063">
    <property type="entry name" value="SAM-dependent_MTases_sf"/>
</dbReference>
<dbReference type="InterPro" id="IPR050903">
    <property type="entry name" value="Bact_Chemotaxis_MeTrfase"/>
</dbReference>
<comment type="caution">
    <text evidence="2">The sequence shown here is derived from an EMBL/GenBank/DDBJ whole genome shotgun (WGS) entry which is preliminary data.</text>
</comment>
<evidence type="ECO:0000313" key="3">
    <source>
        <dbReference type="Proteomes" id="UP000180098"/>
    </source>
</evidence>
<dbReference type="Gene3D" id="3.40.50.150">
    <property type="entry name" value="Vaccinia Virus protein VP39"/>
    <property type="match status" value="1"/>
</dbReference>
<organism evidence="2 3">
    <name type="scientific">Anaerobacillus arseniciselenatis</name>
    <dbReference type="NCBI Taxonomy" id="85682"/>
    <lineage>
        <taxon>Bacteria</taxon>
        <taxon>Bacillati</taxon>
        <taxon>Bacillota</taxon>
        <taxon>Bacilli</taxon>
        <taxon>Bacillales</taxon>
        <taxon>Bacillaceae</taxon>
        <taxon>Anaerobacillus</taxon>
    </lineage>
</organism>
<evidence type="ECO:0000259" key="1">
    <source>
        <dbReference type="PROSITE" id="PS50123"/>
    </source>
</evidence>
<protein>
    <submittedName>
        <fullName evidence="2">Chemotaxis protein CheR</fullName>
    </submittedName>
</protein>
<proteinExistence type="predicted"/>
<accession>A0A1S2L974</accession>
<dbReference type="RefSeq" id="WP_071314703.1">
    <property type="nucleotide sequence ID" value="NZ_MLQQ01000052.1"/>
</dbReference>
<dbReference type="SUPFAM" id="SSF53335">
    <property type="entry name" value="S-adenosyl-L-methionine-dependent methyltransferases"/>
    <property type="match status" value="1"/>
</dbReference>
<evidence type="ECO:0000313" key="2">
    <source>
        <dbReference type="EMBL" id="OIJ08543.1"/>
    </source>
</evidence>
<dbReference type="Pfam" id="PF01739">
    <property type="entry name" value="CheR"/>
    <property type="match status" value="1"/>
</dbReference>
<dbReference type="SMART" id="SM00138">
    <property type="entry name" value="MeTrc"/>
    <property type="match status" value="1"/>
</dbReference>
<sequence length="275" mass="31937">MNKCEEIEKIEIELLLEAVYRQYGYDFRNYAYSSLKRRIHYYTQRLNIENISELQGKILYDPKLMEGLSNVLSITVTEMFRDPSFFGAFRSSVIPYLKDVGHIRIWHAGCASGEEVYSMAILLHEAGLYEKSIIYATDINEQILEKAKEGKFPLKKMQQYTKNYLASGGTKEFSKYYSCDEKFATIHSFLKENIVFAHHNLATDHSFNEFHIIICRNVIIYFNKQLKERVFQLFYESLTEGGYLGLGSKESLIGSSYSDKILEVDANNKLLKKGH</sequence>
<dbReference type="PANTHER" id="PTHR24422">
    <property type="entry name" value="CHEMOTAXIS PROTEIN METHYLTRANSFERASE"/>
    <property type="match status" value="1"/>
</dbReference>
<dbReference type="PROSITE" id="PS50123">
    <property type="entry name" value="CHER"/>
    <property type="match status" value="1"/>
</dbReference>
<dbReference type="SUPFAM" id="SSF47757">
    <property type="entry name" value="Chemotaxis receptor methyltransferase CheR, N-terminal domain"/>
    <property type="match status" value="1"/>
</dbReference>
<dbReference type="AlphaFoldDB" id="A0A1S2L974"/>
<dbReference type="GO" id="GO:0008757">
    <property type="term" value="F:S-adenosylmethionine-dependent methyltransferase activity"/>
    <property type="evidence" value="ECO:0007669"/>
    <property type="project" value="InterPro"/>
</dbReference>